<dbReference type="SUPFAM" id="SSF51905">
    <property type="entry name" value="FAD/NAD(P)-binding domain"/>
    <property type="match status" value="1"/>
</dbReference>
<dbReference type="Pfam" id="PF01266">
    <property type="entry name" value="DAO"/>
    <property type="match status" value="1"/>
</dbReference>
<sequence length="429" mass="47134">MHLRSYWLDTSESFVSHSTELPSGNCDVVVVGGGITGTAAALALSKKGARVVVCEAGTVGQAASGRNGGMCNNGFAQDYASLSQRIGTELANRLYVAFDAGVDTVERLVREESIDCDFARHGKIKLAAKPEHFDKLARSQALLAASVDPDTRIVTKAELRDEIGSDRYHGGLIFEKSAGMHVGRYVRGLANAAQARGAHVLEHTPVLALEKTSDTAYVVRTPRGQIRAQQVLLASGVSQVGPFGWIRRRIVPVGAFIIVTEPLPYDRLARLMPARRMATDTKNFVNFFRVTPDHRLLFGGRARFATSNPTSDEKSGLILRQQMATVFPELARVRIDYCWGGMVDMTANRLPRAGQREGVYYSMGYSGHGTHMATLMGTLMGTLMAEIMEGRADLNPWKDFEWPAIPGHFGKPWFLPFVGAWYRLMDTLR</sequence>
<organism evidence="3 4">
    <name type="scientific">Ralstonia wenshanensis</name>
    <dbReference type="NCBI Taxonomy" id="2842456"/>
    <lineage>
        <taxon>Bacteria</taxon>
        <taxon>Pseudomonadati</taxon>
        <taxon>Pseudomonadota</taxon>
        <taxon>Betaproteobacteria</taxon>
        <taxon>Burkholderiales</taxon>
        <taxon>Burkholderiaceae</taxon>
        <taxon>Ralstonia</taxon>
    </lineage>
</organism>
<evidence type="ECO:0000256" key="1">
    <source>
        <dbReference type="ARBA" id="ARBA00023002"/>
    </source>
</evidence>
<accession>A0AAD2EWV4</accession>
<evidence type="ECO:0000313" key="3">
    <source>
        <dbReference type="EMBL" id="CAJ0708012.1"/>
    </source>
</evidence>
<dbReference type="GO" id="GO:0005737">
    <property type="term" value="C:cytoplasm"/>
    <property type="evidence" value="ECO:0007669"/>
    <property type="project" value="TreeGrafter"/>
</dbReference>
<dbReference type="AlphaFoldDB" id="A0AAD2EWV4"/>
<evidence type="ECO:0000259" key="2">
    <source>
        <dbReference type="Pfam" id="PF01266"/>
    </source>
</evidence>
<dbReference type="GO" id="GO:0016491">
    <property type="term" value="F:oxidoreductase activity"/>
    <property type="evidence" value="ECO:0007669"/>
    <property type="project" value="UniProtKB-KW"/>
</dbReference>
<dbReference type="PANTHER" id="PTHR13847">
    <property type="entry name" value="SARCOSINE DEHYDROGENASE-RELATED"/>
    <property type="match status" value="1"/>
</dbReference>
<dbReference type="Gene3D" id="3.50.50.60">
    <property type="entry name" value="FAD/NAD(P)-binding domain"/>
    <property type="match status" value="1"/>
</dbReference>
<dbReference type="InterPro" id="IPR006076">
    <property type="entry name" value="FAD-dep_OxRdtase"/>
</dbReference>
<keyword evidence="4" id="KW-1185">Reference proteome</keyword>
<evidence type="ECO:0000313" key="4">
    <source>
        <dbReference type="Proteomes" id="UP001189915"/>
    </source>
</evidence>
<proteinExistence type="predicted"/>
<comment type="caution">
    <text evidence="3">The sequence shown here is derived from an EMBL/GenBank/DDBJ whole genome shotgun (WGS) entry which is preliminary data.</text>
</comment>
<name>A0AAD2EWV4_9RALS</name>
<dbReference type="InterPro" id="IPR036188">
    <property type="entry name" value="FAD/NAD-bd_sf"/>
</dbReference>
<dbReference type="EC" id="1.4.3.-" evidence="3"/>
<dbReference type="RefSeq" id="WP_316871986.1">
    <property type="nucleotide sequence ID" value="NZ_CATWAF010000013.1"/>
</dbReference>
<feature type="domain" description="FAD dependent oxidoreductase" evidence="2">
    <location>
        <begin position="27"/>
        <end position="380"/>
    </location>
</feature>
<dbReference type="EMBL" id="CATWAF010000013">
    <property type="protein sequence ID" value="CAJ0708012.1"/>
    <property type="molecule type" value="Genomic_DNA"/>
</dbReference>
<keyword evidence="1 3" id="KW-0560">Oxidoreductase</keyword>
<gene>
    <name evidence="3" type="primary">puuB_2</name>
    <name evidence="3" type="ORF">LMG18091_05113</name>
</gene>
<dbReference type="Proteomes" id="UP001189915">
    <property type="component" value="Unassembled WGS sequence"/>
</dbReference>
<protein>
    <submittedName>
        <fullName evidence="3">Gamma-glutamylputrescine oxidoreductase</fullName>
        <ecNumber evidence="3">1.4.3.-</ecNumber>
    </submittedName>
</protein>
<dbReference type="PANTHER" id="PTHR13847:SF281">
    <property type="entry name" value="FAD DEPENDENT OXIDOREDUCTASE DOMAIN-CONTAINING PROTEIN"/>
    <property type="match status" value="1"/>
</dbReference>
<dbReference type="Gene3D" id="3.30.9.10">
    <property type="entry name" value="D-Amino Acid Oxidase, subunit A, domain 2"/>
    <property type="match status" value="1"/>
</dbReference>
<reference evidence="3 4" key="1">
    <citation type="submission" date="2023-07" db="EMBL/GenBank/DDBJ databases">
        <authorList>
            <person name="Peeters C."/>
        </authorList>
    </citation>
    <scope>NUCLEOTIDE SEQUENCE [LARGE SCALE GENOMIC DNA]</scope>
    <source>
        <strain evidence="3 4">LMG 18091</strain>
    </source>
</reference>